<keyword evidence="1" id="KW-0813">Transport</keyword>
<dbReference type="GO" id="GO:0016887">
    <property type="term" value="F:ATP hydrolysis activity"/>
    <property type="evidence" value="ECO:0007669"/>
    <property type="project" value="InterPro"/>
</dbReference>
<dbReference type="PROSITE" id="PS50893">
    <property type="entry name" value="ABC_TRANSPORTER_2"/>
    <property type="match status" value="1"/>
</dbReference>
<dbReference type="Gene3D" id="3.40.50.300">
    <property type="entry name" value="P-loop containing nucleotide triphosphate hydrolases"/>
    <property type="match status" value="1"/>
</dbReference>
<dbReference type="EMBL" id="QRMZ01000017">
    <property type="protein sequence ID" value="RHK05573.1"/>
    <property type="molecule type" value="Genomic_DNA"/>
</dbReference>
<sequence>MIEVKNLVKDYGKVLGADHISLSALPGQLTVLLGANGAGKSTTIKSIIGLLKFKGEVTICGHDNLSIEAKRLFAYIPETPVLFELLTIQEHIDYIGNAYNLPNYQETAAYYLKSFHLDHKRNTIAKELSKGMRQKVSMILALMTEPKALLVDEPMMGLDPTSIQETLNILASLKEKGTSILLSTHIIDMIDDVWDSAYILKDGKVVAETKKSTQEEPLKELFFRVTQSHIVEQGGVLETDEIIN</sequence>
<evidence type="ECO:0000256" key="2">
    <source>
        <dbReference type="ARBA" id="ARBA00022741"/>
    </source>
</evidence>
<dbReference type="GO" id="GO:0005524">
    <property type="term" value="F:ATP binding"/>
    <property type="evidence" value="ECO:0007669"/>
    <property type="project" value="UniProtKB-KW"/>
</dbReference>
<dbReference type="RefSeq" id="WP_016608430.1">
    <property type="nucleotide sequence ID" value="NZ_JBEWWG010000001.1"/>
</dbReference>
<dbReference type="PROSITE" id="PS00211">
    <property type="entry name" value="ABC_TRANSPORTER_1"/>
    <property type="match status" value="1"/>
</dbReference>
<reference evidence="5 6" key="1">
    <citation type="submission" date="2018-08" db="EMBL/GenBank/DDBJ databases">
        <title>A genome reference for cultivated species of the human gut microbiota.</title>
        <authorList>
            <person name="Zou Y."/>
            <person name="Xue W."/>
            <person name="Luo G."/>
        </authorList>
    </citation>
    <scope>NUCLEOTIDE SEQUENCE [LARGE SCALE GENOMIC DNA]</scope>
    <source>
        <strain evidence="5 6">AF48-16</strain>
    </source>
</reference>
<dbReference type="InterPro" id="IPR003593">
    <property type="entry name" value="AAA+_ATPase"/>
</dbReference>
<evidence type="ECO:0000256" key="3">
    <source>
        <dbReference type="ARBA" id="ARBA00022840"/>
    </source>
</evidence>
<dbReference type="PANTHER" id="PTHR42939:SF1">
    <property type="entry name" value="ABC TRANSPORTER ATP-BINDING PROTEIN ALBC-RELATED"/>
    <property type="match status" value="1"/>
</dbReference>
<evidence type="ECO:0000313" key="6">
    <source>
        <dbReference type="Proteomes" id="UP000286288"/>
    </source>
</evidence>
<name>A0A415EQE5_ENTCA</name>
<dbReference type="InterPro" id="IPR003439">
    <property type="entry name" value="ABC_transporter-like_ATP-bd"/>
</dbReference>
<evidence type="ECO:0000256" key="1">
    <source>
        <dbReference type="ARBA" id="ARBA00022448"/>
    </source>
</evidence>
<accession>A0A415EQE5</accession>
<dbReference type="InterPro" id="IPR051782">
    <property type="entry name" value="ABC_Transporter_VariousFunc"/>
</dbReference>
<dbReference type="SUPFAM" id="SSF52540">
    <property type="entry name" value="P-loop containing nucleoside triphosphate hydrolases"/>
    <property type="match status" value="1"/>
</dbReference>
<dbReference type="Pfam" id="PF00005">
    <property type="entry name" value="ABC_tran"/>
    <property type="match status" value="1"/>
</dbReference>
<evidence type="ECO:0000259" key="4">
    <source>
        <dbReference type="PROSITE" id="PS50893"/>
    </source>
</evidence>
<keyword evidence="2" id="KW-0547">Nucleotide-binding</keyword>
<protein>
    <submittedName>
        <fullName evidence="5">ABC transporter ATP-binding protein</fullName>
    </submittedName>
</protein>
<feature type="domain" description="ABC transporter" evidence="4">
    <location>
        <begin position="2"/>
        <end position="227"/>
    </location>
</feature>
<comment type="caution">
    <text evidence="5">The sequence shown here is derived from an EMBL/GenBank/DDBJ whole genome shotgun (WGS) entry which is preliminary data.</text>
</comment>
<proteinExistence type="predicted"/>
<dbReference type="PANTHER" id="PTHR42939">
    <property type="entry name" value="ABC TRANSPORTER ATP-BINDING PROTEIN ALBC-RELATED"/>
    <property type="match status" value="1"/>
</dbReference>
<dbReference type="InterPro" id="IPR027417">
    <property type="entry name" value="P-loop_NTPase"/>
</dbReference>
<gene>
    <name evidence="5" type="ORF">DW084_12520</name>
</gene>
<dbReference type="CDD" id="cd03230">
    <property type="entry name" value="ABC_DR_subfamily_A"/>
    <property type="match status" value="1"/>
</dbReference>
<evidence type="ECO:0000313" key="5">
    <source>
        <dbReference type="EMBL" id="RHK05573.1"/>
    </source>
</evidence>
<dbReference type="AlphaFoldDB" id="A0A415EQE5"/>
<dbReference type="InterPro" id="IPR017871">
    <property type="entry name" value="ABC_transporter-like_CS"/>
</dbReference>
<dbReference type="Proteomes" id="UP000286288">
    <property type="component" value="Unassembled WGS sequence"/>
</dbReference>
<keyword evidence="3 5" id="KW-0067">ATP-binding</keyword>
<dbReference type="SMART" id="SM00382">
    <property type="entry name" value="AAA"/>
    <property type="match status" value="1"/>
</dbReference>
<organism evidence="5 6">
    <name type="scientific">Enterococcus casseliflavus</name>
    <name type="common">Enterococcus flavescens</name>
    <dbReference type="NCBI Taxonomy" id="37734"/>
    <lineage>
        <taxon>Bacteria</taxon>
        <taxon>Bacillati</taxon>
        <taxon>Bacillota</taxon>
        <taxon>Bacilli</taxon>
        <taxon>Lactobacillales</taxon>
        <taxon>Enterococcaceae</taxon>
        <taxon>Enterococcus</taxon>
    </lineage>
</organism>